<dbReference type="Proteomes" id="UP000254848">
    <property type="component" value="Unassembled WGS sequence"/>
</dbReference>
<sequence>MSQWQIKRQDTYSVEPGVPGVENVYEILRTESPTSRNLRWRLARVDIAMPFVFPTRGGCQHILSALEGRIALTIDEREAAPLAPWEIGRFSGDSRVACHPADGPVRGLSLCYDPRHYGARLQWSTIRPDAPPVRCHASTIILFCALGEVTLIPLGSQEALTLHAGDSAVLVTPNPQTHSVTLLGGGHVGVFELTAFQ</sequence>
<keyword evidence="2" id="KW-1185">Reference proteome</keyword>
<dbReference type="AlphaFoldDB" id="A0A370QS89"/>
<gene>
    <name evidence="1" type="ORF">C8D90_104287</name>
</gene>
<name>A0A370QS89_9GAMM</name>
<evidence type="ECO:0000313" key="1">
    <source>
        <dbReference type="EMBL" id="RDK92129.1"/>
    </source>
</evidence>
<dbReference type="RefSeq" id="WP_115458449.1">
    <property type="nucleotide sequence ID" value="NZ_QRAP01000004.1"/>
</dbReference>
<dbReference type="SUPFAM" id="SSF51182">
    <property type="entry name" value="RmlC-like cupins"/>
    <property type="match status" value="1"/>
</dbReference>
<evidence type="ECO:0008006" key="3">
    <source>
        <dbReference type="Google" id="ProtNLM"/>
    </source>
</evidence>
<accession>A0A370QS89</accession>
<proteinExistence type="predicted"/>
<protein>
    <recommendedName>
        <fullName evidence="3">HutD protein</fullName>
    </recommendedName>
</protein>
<dbReference type="Pfam" id="PF05962">
    <property type="entry name" value="HutD"/>
    <property type="match status" value="1"/>
</dbReference>
<evidence type="ECO:0000313" key="2">
    <source>
        <dbReference type="Proteomes" id="UP000254848"/>
    </source>
</evidence>
<dbReference type="Gene3D" id="2.60.120.10">
    <property type="entry name" value="Jelly Rolls"/>
    <property type="match status" value="2"/>
</dbReference>
<dbReference type="InterPro" id="IPR014710">
    <property type="entry name" value="RmlC-like_jellyroll"/>
</dbReference>
<comment type="caution">
    <text evidence="1">The sequence shown here is derived from an EMBL/GenBank/DDBJ whole genome shotgun (WGS) entry which is preliminary data.</text>
</comment>
<dbReference type="InterPro" id="IPR011051">
    <property type="entry name" value="RmlC_Cupin_sf"/>
</dbReference>
<reference evidence="1 2" key="1">
    <citation type="submission" date="2018-07" db="EMBL/GenBank/DDBJ databases">
        <title>Genomic Encyclopedia of Type Strains, Phase IV (KMG-IV): sequencing the most valuable type-strain genomes for metagenomic binning, comparative biology and taxonomic classification.</title>
        <authorList>
            <person name="Goeker M."/>
        </authorList>
    </citation>
    <scope>NUCLEOTIDE SEQUENCE [LARGE SCALE GENOMIC DNA]</scope>
    <source>
        <strain evidence="1 2">DSM 103736</strain>
    </source>
</reference>
<dbReference type="OrthoDB" id="9800082at2"/>
<organism evidence="1 2">
    <name type="scientific">Enterobacillus tribolii</name>
    <dbReference type="NCBI Taxonomy" id="1487935"/>
    <lineage>
        <taxon>Bacteria</taxon>
        <taxon>Pseudomonadati</taxon>
        <taxon>Pseudomonadota</taxon>
        <taxon>Gammaproteobacteria</taxon>
        <taxon>Enterobacterales</taxon>
        <taxon>Hafniaceae</taxon>
        <taxon>Enterobacillus</taxon>
    </lineage>
</organism>
<dbReference type="EMBL" id="QRAP01000004">
    <property type="protein sequence ID" value="RDK92129.1"/>
    <property type="molecule type" value="Genomic_DNA"/>
</dbReference>
<dbReference type="InterPro" id="IPR010282">
    <property type="entry name" value="Uncharacterised_HutD/Ves"/>
</dbReference>